<evidence type="ECO:0000256" key="1">
    <source>
        <dbReference type="ARBA" id="ARBA00012528"/>
    </source>
</evidence>
<dbReference type="Proteomes" id="UP000005632">
    <property type="component" value="Chromosome"/>
</dbReference>
<dbReference type="Pfam" id="PF00990">
    <property type="entry name" value="GGDEF"/>
    <property type="match status" value="1"/>
</dbReference>
<dbReference type="SMART" id="SM00267">
    <property type="entry name" value="GGDEF"/>
    <property type="match status" value="1"/>
</dbReference>
<keyword evidence="6" id="KW-1185">Reference proteome</keyword>
<dbReference type="Gene3D" id="3.30.70.270">
    <property type="match status" value="1"/>
</dbReference>
<dbReference type="PANTHER" id="PTHR45138">
    <property type="entry name" value="REGULATORY COMPONENTS OF SENSORY TRANSDUCTION SYSTEM"/>
    <property type="match status" value="1"/>
</dbReference>
<organism evidence="5 6">
    <name type="scientific">Sphaerochaeta pleomorpha (strain ATCC BAA-1885 / DSM 22778 / Grapes)</name>
    <dbReference type="NCBI Taxonomy" id="158190"/>
    <lineage>
        <taxon>Bacteria</taxon>
        <taxon>Pseudomonadati</taxon>
        <taxon>Spirochaetota</taxon>
        <taxon>Spirochaetia</taxon>
        <taxon>Spirochaetales</taxon>
        <taxon>Sphaerochaetaceae</taxon>
        <taxon>Sphaerochaeta</taxon>
    </lineage>
</organism>
<dbReference type="InterPro" id="IPR029787">
    <property type="entry name" value="Nucleotide_cyclase"/>
</dbReference>
<dbReference type="InterPro" id="IPR000160">
    <property type="entry name" value="GGDEF_dom"/>
</dbReference>
<dbReference type="CDD" id="cd01949">
    <property type="entry name" value="GGDEF"/>
    <property type="match status" value="1"/>
</dbReference>
<dbReference type="SUPFAM" id="SSF55073">
    <property type="entry name" value="Nucleotide cyclase"/>
    <property type="match status" value="1"/>
</dbReference>
<reference evidence="5 6" key="1">
    <citation type="submission" date="2011-11" db="EMBL/GenBank/DDBJ databases">
        <title>Complete sequence of Spirochaeta sp. grapes.</title>
        <authorList>
            <consortium name="US DOE Joint Genome Institute"/>
            <person name="Lucas S."/>
            <person name="Han J."/>
            <person name="Lapidus A."/>
            <person name="Cheng J.-F."/>
            <person name="Goodwin L."/>
            <person name="Pitluck S."/>
            <person name="Peters L."/>
            <person name="Ovchinnikova G."/>
            <person name="Munk A.C."/>
            <person name="Detter J.C."/>
            <person name="Han C."/>
            <person name="Tapia R."/>
            <person name="Land M."/>
            <person name="Hauser L."/>
            <person name="Kyrpides N."/>
            <person name="Ivanova N."/>
            <person name="Pagani I."/>
            <person name="Ritalahtilisa K."/>
            <person name="Loeffler F."/>
            <person name="Woyke T."/>
        </authorList>
    </citation>
    <scope>NUCLEOTIDE SEQUENCE [LARGE SCALE GENOMIC DNA]</scope>
    <source>
        <strain evidence="6">ATCC BAA-1885 / DSM 22778 / Grapes</strain>
    </source>
</reference>
<dbReference type="OrthoDB" id="9804955at2"/>
<accession>G8QUA8</accession>
<feature type="transmembrane region" description="Helical" evidence="3">
    <location>
        <begin position="66"/>
        <end position="89"/>
    </location>
</feature>
<feature type="transmembrane region" description="Helical" evidence="3">
    <location>
        <begin position="192"/>
        <end position="213"/>
    </location>
</feature>
<dbReference type="PANTHER" id="PTHR45138:SF9">
    <property type="entry name" value="DIGUANYLATE CYCLASE DGCM-RELATED"/>
    <property type="match status" value="1"/>
</dbReference>
<dbReference type="KEGG" id="sgp:SpiGrapes_0215"/>
<dbReference type="EC" id="2.7.7.65" evidence="1"/>
<feature type="transmembrane region" description="Helical" evidence="3">
    <location>
        <begin position="168"/>
        <end position="186"/>
    </location>
</feature>
<proteinExistence type="predicted"/>
<dbReference type="STRING" id="158190.SpiGrapes_0215"/>
<keyword evidence="3" id="KW-0812">Transmembrane</keyword>
<feature type="transmembrane region" description="Helical" evidence="3">
    <location>
        <begin position="137"/>
        <end position="156"/>
    </location>
</feature>
<keyword evidence="3" id="KW-0472">Membrane</keyword>
<evidence type="ECO:0000256" key="3">
    <source>
        <dbReference type="SAM" id="Phobius"/>
    </source>
</evidence>
<dbReference type="NCBIfam" id="TIGR00254">
    <property type="entry name" value="GGDEF"/>
    <property type="match status" value="1"/>
</dbReference>
<dbReference type="InterPro" id="IPR043128">
    <property type="entry name" value="Rev_trsase/Diguanyl_cyclase"/>
</dbReference>
<keyword evidence="3" id="KW-1133">Transmembrane helix</keyword>
<evidence type="ECO:0000259" key="4">
    <source>
        <dbReference type="PROSITE" id="PS50887"/>
    </source>
</evidence>
<name>G8QUA8_SPHPG</name>
<sequence length="366" mass="42469">MNSIIILDLFSIIPLFFTISLANRHRLQNPRNKYFIFASLITIMLLLTEIHSIYVSSEYRVYLTSFHIFFTMIVFIIGPLVPYFVVYFIGNPLLMGTWKKFLEVPLIINILCTIASIRTGWIFSINEQNIYAKGPLFFIYLFASFFYFLLAIYCTLKARYTYGKSDKFFLLMIISLPLASIAIQLVRPEIHTLWGGVSMSLLLFYIFSLELNFEFDNQTEVRNREGFEREMQITSNKETTLFVFDLNNLKKTNDLHGHKAGDALLFDTAKAIERVFYSYGNTFRIGGDEFCVLCNEVSKATAYQLLDNLLDQIKYINESRIIPIDLAYGFTIYIPKKNNSIFAAFSQADNAMYEQKAKQKMNDPKV</sequence>
<dbReference type="EMBL" id="CP003155">
    <property type="protein sequence ID" value="AEV28078.1"/>
    <property type="molecule type" value="Genomic_DNA"/>
</dbReference>
<dbReference type="eggNOG" id="COG2199">
    <property type="taxonomic scope" value="Bacteria"/>
</dbReference>
<evidence type="ECO:0000313" key="5">
    <source>
        <dbReference type="EMBL" id="AEV28078.1"/>
    </source>
</evidence>
<evidence type="ECO:0000256" key="2">
    <source>
        <dbReference type="ARBA" id="ARBA00034247"/>
    </source>
</evidence>
<dbReference type="GO" id="GO:0052621">
    <property type="term" value="F:diguanylate cyclase activity"/>
    <property type="evidence" value="ECO:0007669"/>
    <property type="project" value="UniProtKB-EC"/>
</dbReference>
<protein>
    <recommendedName>
        <fullName evidence="1">diguanylate cyclase</fullName>
        <ecNumber evidence="1">2.7.7.65</ecNumber>
    </recommendedName>
</protein>
<dbReference type="AlphaFoldDB" id="G8QUA8"/>
<dbReference type="PROSITE" id="PS50887">
    <property type="entry name" value="GGDEF"/>
    <property type="match status" value="1"/>
</dbReference>
<dbReference type="HOGENOM" id="CLU_058778_1_0_12"/>
<feature type="transmembrane region" description="Helical" evidence="3">
    <location>
        <begin position="6"/>
        <end position="22"/>
    </location>
</feature>
<gene>
    <name evidence="5" type="ordered locus">SpiGrapes_0215</name>
</gene>
<feature type="transmembrane region" description="Helical" evidence="3">
    <location>
        <begin position="101"/>
        <end position="125"/>
    </location>
</feature>
<feature type="domain" description="GGDEF" evidence="4">
    <location>
        <begin position="237"/>
        <end position="366"/>
    </location>
</feature>
<feature type="transmembrane region" description="Helical" evidence="3">
    <location>
        <begin position="34"/>
        <end position="54"/>
    </location>
</feature>
<dbReference type="InterPro" id="IPR050469">
    <property type="entry name" value="Diguanylate_Cyclase"/>
</dbReference>
<comment type="catalytic activity">
    <reaction evidence="2">
        <text>2 GTP = 3',3'-c-di-GMP + 2 diphosphate</text>
        <dbReference type="Rhea" id="RHEA:24898"/>
        <dbReference type="ChEBI" id="CHEBI:33019"/>
        <dbReference type="ChEBI" id="CHEBI:37565"/>
        <dbReference type="ChEBI" id="CHEBI:58805"/>
        <dbReference type="EC" id="2.7.7.65"/>
    </reaction>
</comment>
<evidence type="ECO:0000313" key="6">
    <source>
        <dbReference type="Proteomes" id="UP000005632"/>
    </source>
</evidence>